<name>A0AAN5I4N0_9BILA</name>
<evidence type="ECO:0000256" key="1">
    <source>
        <dbReference type="PROSITE-ProRule" id="PRU00023"/>
    </source>
</evidence>
<dbReference type="EMBL" id="BTRK01000004">
    <property type="protein sequence ID" value="GMR50611.1"/>
    <property type="molecule type" value="Genomic_DNA"/>
</dbReference>
<sequence>KFQQLKWSEERLHRKASLSFAALPSFGEKNGVVEKRMTPLSESVRLGRVEWAKFLIQCGANVNDRVKYGDFEGYLIEYAIDHAVDPGDLNMIRLLLKYGANRGSARRYLELMKDTTIEDEDDVNEDNFDEHFPFYRKVHSILFEACEAVSKSFADELHLPEFEGFSIDRFDETVTTLPYEKSLVVPFRDHYISAMARTPNSRSPPVFGVVAGISPNSVMGKKNEQPLHHRDTAALSITVSHAPHEPLFELFPCGMRVQGSVADPQMNSIPFVPLRDNFSLFIIPRQLYPHLKSCVINVVDTRVGTDRVVYGALFQLTSDFETKRERVWKNVLGMRGARGEQFGGCF</sequence>
<organism evidence="2 3">
    <name type="scientific">Pristionchus mayeri</name>
    <dbReference type="NCBI Taxonomy" id="1317129"/>
    <lineage>
        <taxon>Eukaryota</taxon>
        <taxon>Metazoa</taxon>
        <taxon>Ecdysozoa</taxon>
        <taxon>Nematoda</taxon>
        <taxon>Chromadorea</taxon>
        <taxon>Rhabditida</taxon>
        <taxon>Rhabditina</taxon>
        <taxon>Diplogasteromorpha</taxon>
        <taxon>Diplogasteroidea</taxon>
        <taxon>Neodiplogasteridae</taxon>
        <taxon>Pristionchus</taxon>
    </lineage>
</organism>
<evidence type="ECO:0000313" key="2">
    <source>
        <dbReference type="EMBL" id="GMR50611.1"/>
    </source>
</evidence>
<feature type="non-terminal residue" evidence="2">
    <location>
        <position position="1"/>
    </location>
</feature>
<dbReference type="PROSITE" id="PS50088">
    <property type="entry name" value="ANK_REPEAT"/>
    <property type="match status" value="1"/>
</dbReference>
<dbReference type="Pfam" id="PF00023">
    <property type="entry name" value="Ank"/>
    <property type="match status" value="1"/>
</dbReference>
<feature type="repeat" description="ANK" evidence="1">
    <location>
        <begin position="35"/>
        <end position="67"/>
    </location>
</feature>
<keyword evidence="3" id="KW-1185">Reference proteome</keyword>
<gene>
    <name evidence="2" type="ORF">PMAYCL1PPCAC_20806</name>
</gene>
<reference evidence="3" key="1">
    <citation type="submission" date="2022-10" db="EMBL/GenBank/DDBJ databases">
        <title>Genome assembly of Pristionchus species.</title>
        <authorList>
            <person name="Yoshida K."/>
            <person name="Sommer R.J."/>
        </authorList>
    </citation>
    <scope>NUCLEOTIDE SEQUENCE [LARGE SCALE GENOMIC DNA]</scope>
    <source>
        <strain evidence="3">RS5460</strain>
    </source>
</reference>
<comment type="caution">
    <text evidence="2">The sequence shown here is derived from an EMBL/GenBank/DDBJ whole genome shotgun (WGS) entry which is preliminary data.</text>
</comment>
<accession>A0AAN5I4N0</accession>
<protein>
    <recommendedName>
        <fullName evidence="4">ANK_REP_REGION domain-containing protein</fullName>
    </recommendedName>
</protein>
<dbReference type="Proteomes" id="UP001328107">
    <property type="component" value="Unassembled WGS sequence"/>
</dbReference>
<dbReference type="AlphaFoldDB" id="A0AAN5I4N0"/>
<dbReference type="Gene3D" id="1.25.40.20">
    <property type="entry name" value="Ankyrin repeat-containing domain"/>
    <property type="match status" value="1"/>
</dbReference>
<evidence type="ECO:0008006" key="4">
    <source>
        <dbReference type="Google" id="ProtNLM"/>
    </source>
</evidence>
<evidence type="ECO:0000313" key="3">
    <source>
        <dbReference type="Proteomes" id="UP001328107"/>
    </source>
</evidence>
<dbReference type="InterPro" id="IPR036770">
    <property type="entry name" value="Ankyrin_rpt-contain_sf"/>
</dbReference>
<dbReference type="SUPFAM" id="SSF48403">
    <property type="entry name" value="Ankyrin repeat"/>
    <property type="match status" value="1"/>
</dbReference>
<dbReference type="InterPro" id="IPR002110">
    <property type="entry name" value="Ankyrin_rpt"/>
</dbReference>
<keyword evidence="1" id="KW-0040">ANK repeat</keyword>
<proteinExistence type="predicted"/>